<evidence type="ECO:0000313" key="2">
    <source>
        <dbReference type="Proteomes" id="UP001165121"/>
    </source>
</evidence>
<proteinExistence type="predicted"/>
<name>A0A9W6XLE7_9STRA</name>
<comment type="caution">
    <text evidence="1">The sequence shown here is derived from an EMBL/GenBank/DDBJ whole genome shotgun (WGS) entry which is preliminary data.</text>
</comment>
<dbReference type="EMBL" id="BSXT01001289">
    <property type="protein sequence ID" value="GMF40863.1"/>
    <property type="molecule type" value="Genomic_DNA"/>
</dbReference>
<dbReference type="Proteomes" id="UP001165121">
    <property type="component" value="Unassembled WGS sequence"/>
</dbReference>
<gene>
    <name evidence="1" type="ORF">Pfra01_001269500</name>
</gene>
<organism evidence="1 2">
    <name type="scientific">Phytophthora fragariaefolia</name>
    <dbReference type="NCBI Taxonomy" id="1490495"/>
    <lineage>
        <taxon>Eukaryota</taxon>
        <taxon>Sar</taxon>
        <taxon>Stramenopiles</taxon>
        <taxon>Oomycota</taxon>
        <taxon>Peronosporomycetes</taxon>
        <taxon>Peronosporales</taxon>
        <taxon>Peronosporaceae</taxon>
        <taxon>Phytophthora</taxon>
    </lineage>
</organism>
<reference evidence="1" key="1">
    <citation type="submission" date="2023-04" db="EMBL/GenBank/DDBJ databases">
        <title>Phytophthora fragariaefolia NBRC 109709.</title>
        <authorList>
            <person name="Ichikawa N."/>
            <person name="Sato H."/>
            <person name="Tonouchi N."/>
        </authorList>
    </citation>
    <scope>NUCLEOTIDE SEQUENCE</scope>
    <source>
        <strain evidence="1">NBRC 109709</strain>
    </source>
</reference>
<dbReference type="AlphaFoldDB" id="A0A9W6XLE7"/>
<protein>
    <submittedName>
        <fullName evidence="1">Unnamed protein product</fullName>
    </submittedName>
</protein>
<accession>A0A9W6XLE7</accession>
<evidence type="ECO:0000313" key="1">
    <source>
        <dbReference type="EMBL" id="GMF40863.1"/>
    </source>
</evidence>
<sequence>MDEMELDTYLSSLKVAFFEIAERFDPFLGRHAERTPIEHLVSTRTLTTVLLELDQSLDSVQEQLVLEEKCWRDAWDEMVRKVVERLESLISKERTKSNA</sequence>
<keyword evidence="2" id="KW-1185">Reference proteome</keyword>